<dbReference type="Proteomes" id="UP001501321">
    <property type="component" value="Unassembled WGS sequence"/>
</dbReference>
<protein>
    <submittedName>
        <fullName evidence="1">Uncharacterized protein</fullName>
    </submittedName>
</protein>
<dbReference type="RefSeq" id="WP_345010001.1">
    <property type="nucleotide sequence ID" value="NZ_BAABFC010000003.1"/>
</dbReference>
<name>A0ABP8PYE3_9GAMM</name>
<keyword evidence="2" id="KW-1185">Reference proteome</keyword>
<sequence>MQTTYEQAEIKVLEYVEGETVNAFELGYFLYFFRSAYVACVNATRDKEIDLNELGNITKEELKVILDDKASNLWMVDLEQELDLEFIEISKNSPLKFVAKTAGGCLVALTLAVILSGGKANVYAGEFEGRRGD</sequence>
<evidence type="ECO:0000313" key="2">
    <source>
        <dbReference type="Proteomes" id="UP001501321"/>
    </source>
</evidence>
<dbReference type="EMBL" id="BAABFC010000003">
    <property type="protein sequence ID" value="GAA4494594.1"/>
    <property type="molecule type" value="Genomic_DNA"/>
</dbReference>
<evidence type="ECO:0000313" key="1">
    <source>
        <dbReference type="EMBL" id="GAA4494594.1"/>
    </source>
</evidence>
<reference evidence="2" key="1">
    <citation type="journal article" date="2019" name="Int. J. Syst. Evol. Microbiol.">
        <title>The Global Catalogue of Microorganisms (GCM) 10K type strain sequencing project: providing services to taxonomists for standard genome sequencing and annotation.</title>
        <authorList>
            <consortium name="The Broad Institute Genomics Platform"/>
            <consortium name="The Broad Institute Genome Sequencing Center for Infectious Disease"/>
            <person name="Wu L."/>
            <person name="Ma J."/>
        </authorList>
    </citation>
    <scope>NUCLEOTIDE SEQUENCE [LARGE SCALE GENOMIC DNA]</scope>
    <source>
        <strain evidence="2">JCM 32226</strain>
    </source>
</reference>
<accession>A0ABP8PYE3</accession>
<proteinExistence type="predicted"/>
<gene>
    <name evidence="1" type="ORF">GCM10023095_06460</name>
</gene>
<organism evidence="1 2">
    <name type="scientific">Pseudaeromonas paramecii</name>
    <dbReference type="NCBI Taxonomy" id="2138166"/>
    <lineage>
        <taxon>Bacteria</taxon>
        <taxon>Pseudomonadati</taxon>
        <taxon>Pseudomonadota</taxon>
        <taxon>Gammaproteobacteria</taxon>
        <taxon>Aeromonadales</taxon>
        <taxon>Aeromonadaceae</taxon>
        <taxon>Pseudaeromonas</taxon>
    </lineage>
</organism>
<comment type="caution">
    <text evidence="1">The sequence shown here is derived from an EMBL/GenBank/DDBJ whole genome shotgun (WGS) entry which is preliminary data.</text>
</comment>